<proteinExistence type="predicted"/>
<evidence type="ECO:0000313" key="2">
    <source>
        <dbReference type="EMBL" id="KJZ73085.1"/>
    </source>
</evidence>
<evidence type="ECO:0000256" key="1">
    <source>
        <dbReference type="SAM" id="MobiDB-lite"/>
    </source>
</evidence>
<organism evidence="2 3">
    <name type="scientific">Hirsutella minnesotensis 3608</name>
    <dbReference type="NCBI Taxonomy" id="1043627"/>
    <lineage>
        <taxon>Eukaryota</taxon>
        <taxon>Fungi</taxon>
        <taxon>Dikarya</taxon>
        <taxon>Ascomycota</taxon>
        <taxon>Pezizomycotina</taxon>
        <taxon>Sordariomycetes</taxon>
        <taxon>Hypocreomycetidae</taxon>
        <taxon>Hypocreales</taxon>
        <taxon>Ophiocordycipitaceae</taxon>
        <taxon>Hirsutella</taxon>
    </lineage>
</organism>
<sequence>MAHRLRRALRRSDREDRDYEEAWSFSHKSRGYMDVDDWDDYPPRSMRPYGGPMYYDHYAGPVVVRTVEPKEKPKEKPKAPECNYKCCQCKVDKKKEEDAKKCCHCVSPPSKPGCCAAPAPAPAPAPSQPAPCSCTAHKPADEKKPEEKKTEEKKPEPAQDKDYLYIHVRDRTGSPLADRHGDRYEIAIAPKATADDIISLLVPDRKSHKVRVLWRDGELEDLDDLVEFDDIRRFAKRLYIDKRIKVRLGR</sequence>
<evidence type="ECO:0000313" key="3">
    <source>
        <dbReference type="Proteomes" id="UP000054481"/>
    </source>
</evidence>
<protein>
    <submittedName>
        <fullName evidence="2">Uncharacterized protein</fullName>
    </submittedName>
</protein>
<reference evidence="2 3" key="1">
    <citation type="journal article" date="2014" name="Genome Biol. Evol.">
        <title>Comparative genomics and transcriptomics analyses reveal divergent lifestyle features of nematode endoparasitic fungus Hirsutella minnesotensis.</title>
        <authorList>
            <person name="Lai Y."/>
            <person name="Liu K."/>
            <person name="Zhang X."/>
            <person name="Zhang X."/>
            <person name="Li K."/>
            <person name="Wang N."/>
            <person name="Shu C."/>
            <person name="Wu Y."/>
            <person name="Wang C."/>
            <person name="Bushley K.E."/>
            <person name="Xiang M."/>
            <person name="Liu X."/>
        </authorList>
    </citation>
    <scope>NUCLEOTIDE SEQUENCE [LARGE SCALE GENOMIC DNA]</scope>
    <source>
        <strain evidence="2 3">3608</strain>
    </source>
</reference>
<dbReference type="Proteomes" id="UP000054481">
    <property type="component" value="Unassembled WGS sequence"/>
</dbReference>
<keyword evidence="3" id="KW-1185">Reference proteome</keyword>
<accession>A0A0F7ZN40</accession>
<dbReference type="EMBL" id="KQ030538">
    <property type="protein sequence ID" value="KJZ73085.1"/>
    <property type="molecule type" value="Genomic_DNA"/>
</dbReference>
<name>A0A0F7ZN40_9HYPO</name>
<feature type="region of interest" description="Disordered" evidence="1">
    <location>
        <begin position="1"/>
        <end position="20"/>
    </location>
</feature>
<dbReference type="AlphaFoldDB" id="A0A0F7ZN40"/>
<gene>
    <name evidence="2" type="ORF">HIM_07469</name>
</gene>
<feature type="region of interest" description="Disordered" evidence="1">
    <location>
        <begin position="126"/>
        <end position="161"/>
    </location>
</feature>
<dbReference type="OrthoDB" id="4922863at2759"/>
<feature type="compositionally biased region" description="Basic and acidic residues" evidence="1">
    <location>
        <begin position="138"/>
        <end position="161"/>
    </location>
</feature>